<dbReference type="GO" id="GO:0003682">
    <property type="term" value="F:chromatin binding"/>
    <property type="evidence" value="ECO:0007669"/>
    <property type="project" value="TreeGrafter"/>
</dbReference>
<evidence type="ECO:0000256" key="13">
    <source>
        <dbReference type="SAM" id="MobiDB-lite"/>
    </source>
</evidence>
<keyword evidence="9 12" id="KW-0239">DNA-directed DNA polymerase</keyword>
<evidence type="ECO:0000256" key="8">
    <source>
        <dbReference type="ARBA" id="ARBA00022833"/>
    </source>
</evidence>
<dbReference type="Pfam" id="PF08996">
    <property type="entry name" value="zf-DNA_Pol"/>
    <property type="match status" value="1"/>
</dbReference>
<evidence type="ECO:0000256" key="4">
    <source>
        <dbReference type="ARBA" id="ARBA00022695"/>
    </source>
</evidence>
<evidence type="ECO:0000256" key="2">
    <source>
        <dbReference type="ARBA" id="ARBA00005755"/>
    </source>
</evidence>
<evidence type="ECO:0000313" key="18">
    <source>
        <dbReference type="EMBL" id="CDO76289.1"/>
    </source>
</evidence>
<dbReference type="SUPFAM" id="SSF53098">
    <property type="entry name" value="Ribonuclease H-like"/>
    <property type="match status" value="1"/>
</dbReference>
<dbReference type="STRING" id="5643.A0A060SVU6"/>
<dbReference type="GO" id="GO:0005658">
    <property type="term" value="C:alpha DNA polymerase:primase complex"/>
    <property type="evidence" value="ECO:0007669"/>
    <property type="project" value="UniProtKB-ARBA"/>
</dbReference>
<dbReference type="SUPFAM" id="SSF56672">
    <property type="entry name" value="DNA/RNA polymerases"/>
    <property type="match status" value="1"/>
</dbReference>
<feature type="region of interest" description="Disordered" evidence="13">
    <location>
        <begin position="1"/>
        <end position="34"/>
    </location>
</feature>
<name>A0A060SVU6_PYCCI</name>
<dbReference type="PROSITE" id="PS00116">
    <property type="entry name" value="DNA_POLYMERASE_B"/>
    <property type="match status" value="1"/>
</dbReference>
<dbReference type="Gene3D" id="1.10.3200.20">
    <property type="entry name" value="DNA Polymerase alpha, zinc finger"/>
    <property type="match status" value="1"/>
</dbReference>
<dbReference type="CDD" id="cd05776">
    <property type="entry name" value="DNA_polB_alpha_exo"/>
    <property type="match status" value="1"/>
</dbReference>
<keyword evidence="8" id="KW-0862">Zinc</keyword>
<reference evidence="18" key="1">
    <citation type="submission" date="2014-01" db="EMBL/GenBank/DDBJ databases">
        <title>The genome of the white-rot fungus Pycnoporus cinnabarinus: a basidiomycete model with a versatile arsenal for lignocellulosic biomass breakdown.</title>
        <authorList>
            <person name="Levasseur A."/>
            <person name="Lomascolo A."/>
            <person name="Ruiz-Duenas F.J."/>
            <person name="Uzan E."/>
            <person name="Piumi F."/>
            <person name="Kues U."/>
            <person name="Ram A.F.J."/>
            <person name="Murat C."/>
            <person name="Haon M."/>
            <person name="Benoit I."/>
            <person name="Arfi Y."/>
            <person name="Chevret D."/>
            <person name="Drula E."/>
            <person name="Kwon M.J."/>
            <person name="Gouret P."/>
            <person name="Lesage-Meessen L."/>
            <person name="Lombard V."/>
            <person name="Mariette J."/>
            <person name="Noirot C."/>
            <person name="Park J."/>
            <person name="Patyshakuliyeva A."/>
            <person name="Wieneger R.A.B."/>
            <person name="Wosten H.A.B."/>
            <person name="Martin F."/>
            <person name="Coutinho P.M."/>
            <person name="de Vries R."/>
            <person name="Martinez A.T."/>
            <person name="Klopp C."/>
            <person name="Pontarotti P."/>
            <person name="Henrissat B."/>
            <person name="Record E."/>
        </authorList>
    </citation>
    <scope>NUCLEOTIDE SEQUENCE [LARGE SCALE GENOMIC DNA]</scope>
    <source>
        <strain evidence="18">BRFM137</strain>
    </source>
</reference>
<comment type="catalytic activity">
    <reaction evidence="12">
        <text>DNA(n) + a 2'-deoxyribonucleoside 5'-triphosphate = DNA(n+1) + diphosphate</text>
        <dbReference type="Rhea" id="RHEA:22508"/>
        <dbReference type="Rhea" id="RHEA-COMP:17339"/>
        <dbReference type="Rhea" id="RHEA-COMP:17340"/>
        <dbReference type="ChEBI" id="CHEBI:33019"/>
        <dbReference type="ChEBI" id="CHEBI:61560"/>
        <dbReference type="ChEBI" id="CHEBI:173112"/>
        <dbReference type="EC" id="2.7.7.7"/>
    </reaction>
</comment>
<dbReference type="Pfam" id="PF12254">
    <property type="entry name" value="DNA_pol_alpha_N"/>
    <property type="match status" value="1"/>
</dbReference>
<keyword evidence="6" id="KW-0479">Metal-binding</keyword>
<dbReference type="GO" id="GO:0008270">
    <property type="term" value="F:zinc ion binding"/>
    <property type="evidence" value="ECO:0007669"/>
    <property type="project" value="UniProtKB-KW"/>
</dbReference>
<comment type="subcellular location">
    <subcellularLocation>
        <location evidence="1">Nucleus</location>
    </subcellularLocation>
</comment>
<dbReference type="PANTHER" id="PTHR45861">
    <property type="entry name" value="DNA POLYMERASE ALPHA CATALYTIC SUBUNIT"/>
    <property type="match status" value="1"/>
</dbReference>
<evidence type="ECO:0000256" key="11">
    <source>
        <dbReference type="ARBA" id="ARBA00023242"/>
    </source>
</evidence>
<dbReference type="Proteomes" id="UP000029665">
    <property type="component" value="Unassembled WGS sequence"/>
</dbReference>
<comment type="similarity">
    <text evidence="2 12">Belongs to the DNA polymerase type-B family.</text>
</comment>
<organism evidence="18 19">
    <name type="scientific">Pycnoporus cinnabarinus</name>
    <name type="common">Cinnabar-red polypore</name>
    <name type="synonym">Trametes cinnabarina</name>
    <dbReference type="NCBI Taxonomy" id="5643"/>
    <lineage>
        <taxon>Eukaryota</taxon>
        <taxon>Fungi</taxon>
        <taxon>Dikarya</taxon>
        <taxon>Basidiomycota</taxon>
        <taxon>Agaricomycotina</taxon>
        <taxon>Agaricomycetes</taxon>
        <taxon>Polyporales</taxon>
        <taxon>Polyporaceae</taxon>
        <taxon>Trametes</taxon>
    </lineage>
</organism>
<evidence type="ECO:0000256" key="12">
    <source>
        <dbReference type="RuleBase" id="RU000442"/>
    </source>
</evidence>
<dbReference type="InterPro" id="IPR015088">
    <property type="entry name" value="Znf_DNA-dir_DNA_pol_B_alpha"/>
</dbReference>
<dbReference type="Gene3D" id="3.30.70.2820">
    <property type="match status" value="1"/>
</dbReference>
<accession>A0A060SVU6</accession>
<dbReference type="FunFam" id="1.10.287.690:FF:000003">
    <property type="entry name" value="DNA polymerase"/>
    <property type="match status" value="1"/>
</dbReference>
<dbReference type="PRINTS" id="PR00106">
    <property type="entry name" value="DNAPOLB"/>
</dbReference>
<dbReference type="InterPro" id="IPR042087">
    <property type="entry name" value="DNA_pol_B_thumb"/>
</dbReference>
<dbReference type="FunFam" id="3.30.70.2820:FF:000001">
    <property type="entry name" value="DNA polymerase"/>
    <property type="match status" value="1"/>
</dbReference>
<evidence type="ECO:0000259" key="17">
    <source>
        <dbReference type="Pfam" id="PF12254"/>
    </source>
</evidence>
<dbReference type="Gene3D" id="6.10.10.100">
    <property type="match status" value="1"/>
</dbReference>
<dbReference type="SMART" id="SM00486">
    <property type="entry name" value="POLBc"/>
    <property type="match status" value="1"/>
</dbReference>
<keyword evidence="4 12" id="KW-0548">Nucleotidyltransferase</keyword>
<keyword evidence="5 12" id="KW-0235">DNA replication</keyword>
<dbReference type="OMA" id="MTKMNVG"/>
<keyword evidence="10 12" id="KW-0238">DNA-binding</keyword>
<dbReference type="GO" id="GO:0003887">
    <property type="term" value="F:DNA-directed DNA polymerase activity"/>
    <property type="evidence" value="ECO:0007669"/>
    <property type="project" value="UniProtKB-KW"/>
</dbReference>
<evidence type="ECO:0000256" key="3">
    <source>
        <dbReference type="ARBA" id="ARBA00022679"/>
    </source>
</evidence>
<dbReference type="Gene3D" id="2.40.50.730">
    <property type="match status" value="1"/>
</dbReference>
<dbReference type="GO" id="GO:0003688">
    <property type="term" value="F:DNA replication origin binding"/>
    <property type="evidence" value="ECO:0007669"/>
    <property type="project" value="TreeGrafter"/>
</dbReference>
<dbReference type="GO" id="GO:0006272">
    <property type="term" value="P:leading strand elongation"/>
    <property type="evidence" value="ECO:0007669"/>
    <property type="project" value="TreeGrafter"/>
</dbReference>
<dbReference type="Pfam" id="PF00136">
    <property type="entry name" value="DNA_pol_B"/>
    <property type="match status" value="1"/>
</dbReference>
<dbReference type="Gene3D" id="3.90.1600.10">
    <property type="entry name" value="Palm domain of DNA polymerase"/>
    <property type="match status" value="1"/>
</dbReference>
<dbReference type="InterPro" id="IPR023211">
    <property type="entry name" value="DNA_pol_palm_dom_sf"/>
</dbReference>
<evidence type="ECO:0000259" key="15">
    <source>
        <dbReference type="Pfam" id="PF03104"/>
    </source>
</evidence>
<dbReference type="InterPro" id="IPR006134">
    <property type="entry name" value="DNA-dir_DNA_pol_B_multi_dom"/>
</dbReference>
<keyword evidence="3 12" id="KW-0808">Transferase</keyword>
<dbReference type="InterPro" id="IPR012337">
    <property type="entry name" value="RNaseH-like_sf"/>
</dbReference>
<dbReference type="GO" id="GO:0003697">
    <property type="term" value="F:single-stranded DNA binding"/>
    <property type="evidence" value="ECO:0007669"/>
    <property type="project" value="TreeGrafter"/>
</dbReference>
<dbReference type="HOGENOM" id="CLU_001718_1_0_1"/>
<evidence type="ECO:0000256" key="5">
    <source>
        <dbReference type="ARBA" id="ARBA00022705"/>
    </source>
</evidence>
<keyword evidence="11" id="KW-0539">Nucleus</keyword>
<dbReference type="GO" id="GO:0006281">
    <property type="term" value="P:DNA repair"/>
    <property type="evidence" value="ECO:0007669"/>
    <property type="project" value="UniProtKB-ARBA"/>
</dbReference>
<feature type="domain" description="DNA-directed DNA polymerase family B exonuclease" evidence="15">
    <location>
        <begin position="484"/>
        <end position="724"/>
    </location>
</feature>
<dbReference type="GO" id="GO:0000166">
    <property type="term" value="F:nucleotide binding"/>
    <property type="evidence" value="ECO:0007669"/>
    <property type="project" value="InterPro"/>
</dbReference>
<dbReference type="NCBIfam" id="TIGR00592">
    <property type="entry name" value="pol2"/>
    <property type="match status" value="1"/>
</dbReference>
<evidence type="ECO:0000259" key="14">
    <source>
        <dbReference type="Pfam" id="PF00136"/>
    </source>
</evidence>
<dbReference type="OrthoDB" id="6755010at2759"/>
<dbReference type="InterPro" id="IPR036397">
    <property type="entry name" value="RNaseH_sf"/>
</dbReference>
<feature type="region of interest" description="Disordered" evidence="13">
    <location>
        <begin position="66"/>
        <end position="228"/>
    </location>
</feature>
<dbReference type="InterPro" id="IPR017964">
    <property type="entry name" value="DNA-dir_DNA_pol_B_CS"/>
</dbReference>
<dbReference type="Gene3D" id="3.30.420.10">
    <property type="entry name" value="Ribonuclease H-like superfamily/Ribonuclease H"/>
    <property type="match status" value="1"/>
</dbReference>
<gene>
    <name evidence="18" type="ORF">BN946_scf184917.g5</name>
</gene>
<keyword evidence="7" id="KW-0863">Zinc-finger</keyword>
<dbReference type="InterPro" id="IPR024647">
    <property type="entry name" value="DNA_pol_a_cat_su_N"/>
</dbReference>
<dbReference type="EMBL" id="CCBP010000361">
    <property type="protein sequence ID" value="CDO76289.1"/>
    <property type="molecule type" value="Genomic_DNA"/>
</dbReference>
<dbReference type="Gene3D" id="1.10.132.60">
    <property type="entry name" value="DNA polymerase family B, C-terminal domain"/>
    <property type="match status" value="1"/>
</dbReference>
<dbReference type="InterPro" id="IPR043502">
    <property type="entry name" value="DNA/RNA_pol_sf"/>
</dbReference>
<dbReference type="GO" id="GO:0006273">
    <property type="term" value="P:lagging strand elongation"/>
    <property type="evidence" value="ECO:0007669"/>
    <property type="project" value="TreeGrafter"/>
</dbReference>
<dbReference type="InterPro" id="IPR038256">
    <property type="entry name" value="Pol_alpha_znc_sf"/>
</dbReference>
<keyword evidence="19" id="KW-1185">Reference proteome</keyword>
<dbReference type="GO" id="GO:1902975">
    <property type="term" value="P:mitotic DNA replication initiation"/>
    <property type="evidence" value="ECO:0007669"/>
    <property type="project" value="InterPro"/>
</dbReference>
<evidence type="ECO:0000313" key="19">
    <source>
        <dbReference type="Proteomes" id="UP000029665"/>
    </source>
</evidence>
<evidence type="ECO:0000256" key="9">
    <source>
        <dbReference type="ARBA" id="ARBA00022932"/>
    </source>
</evidence>
<dbReference type="Gene3D" id="1.10.287.690">
    <property type="entry name" value="Helix hairpin bin"/>
    <property type="match status" value="1"/>
</dbReference>
<evidence type="ECO:0000256" key="6">
    <source>
        <dbReference type="ARBA" id="ARBA00022723"/>
    </source>
</evidence>
<protein>
    <recommendedName>
        <fullName evidence="12">DNA polymerase</fullName>
        <ecNumber evidence="12">2.7.7.7</ecNumber>
    </recommendedName>
</protein>
<comment type="caution">
    <text evidence="18">The sequence shown here is derived from an EMBL/GenBank/DDBJ whole genome shotgun (WGS) entry which is preliminary data.</text>
</comment>
<evidence type="ECO:0000256" key="1">
    <source>
        <dbReference type="ARBA" id="ARBA00004123"/>
    </source>
</evidence>
<dbReference type="FunFam" id="3.30.420.10:FF:000036">
    <property type="entry name" value="DNA polymerase"/>
    <property type="match status" value="1"/>
</dbReference>
<dbReference type="InterPro" id="IPR045846">
    <property type="entry name" value="POLBc_alpha"/>
</dbReference>
<dbReference type="InterPro" id="IPR006133">
    <property type="entry name" value="DNA-dir_DNA_pol_B_exonuc"/>
</dbReference>
<dbReference type="CDD" id="cd05532">
    <property type="entry name" value="POLBc_alpha"/>
    <property type="match status" value="1"/>
</dbReference>
<evidence type="ECO:0000256" key="7">
    <source>
        <dbReference type="ARBA" id="ARBA00022771"/>
    </source>
</evidence>
<sequence length="1459" mass="164888">MSERARREKQAKLAKLAELKRAREGGGRSYKIEEDNDIYDEVTDDQYKSIVRGRLAQDDFVIDDGVGGYMDTGVDDFEEADERGESDDDQPKGKAKKGKADAKGKSKAKAKPPPPAVTPSISAYRPTVSAEQETDFMASLLGDMDHIPAKPPVVKSRKRKPEPNPAYDDGGSSPNPFSTTRRHQVKSNEYGTGFSDPDTSSDGFYDEGPGASSGDDLMLSPKKKQKTETPGIMPAIERMGKLDVDCGPDEFDSAFDDIDMDAFMEIDEAELTDFKSKPKPKLEVDATAKPLRPLNTNASAKTKLDDTPSWLSIYDSLKVSTDDSLGPLSTSTAHAVAPTNLSVLEDDGSLRFYWLDYLEHDGKLYFIGKTQDKKSKAWVSICVTVENIQRNLFVLPRDRRMEEDDETGELYETDQVPEMTDVYSDFDRLRRKAGIKSFKGKFVKRKYAFGEKDVPREERQWLKVVYGFNEPQLPNNASSPSFSRIFGTNTSAFELLVLKRKIMGPCWLHIKHPEIDNKGVSWCKVEATVTDPKDINPFSETDSDAPREMPPLTVASLSVRTIVNHRENIRELVCVTARIWSNINIDDPTPPEALPCSVRTFVRPLDRFPPNFETRANNNGRGVISPMKNERILLNNLLVTLHKADPDVIVGHEFLGDSLDVLLHRMRELKADHWSRIGRFRRSKWPNVGRQGTNLRFLSGRLLCDLASDGAKGMITSTTWSLTEMCKTHLKSERQEIDPDDTASYFDGSVSSPERLLTFVRHCELDAHYQMALAAKVQLLPLTRQLTNLAGNSWNKTLNGGRAERNEYILLHEFHRLKYICPDKLYGKKAATAVKAEKEDEDGEGTKTTKGKKDKYKGGLVFEPKRGLWDKYILVMDFNSLYPSIIQEYNIDFTTVEPVEDEDGEEKIPEPPSSEVPQGVLPRLIATLVSRRRQVKSLMKDKKATPAQLLQWDIKQMALKLTANSMYGCLGFEYSRFYARPLAALTTFKGREILTHTRELAENMQLDVVYGDTDSVFVNSNVTDLAEALKISAEFKKAVNDRYKLLEIDLDGIFQRLLLLQKKKYAAVKVEDGIRTSTEVKGLDMKRREYCALSKTVSQFVLEQILSGEATENVVENIHEYLTSVGENVRAGKIKLEEFIIYKRLGKNPEDYPDAKSQPHVQVALRMKGRGLTARAGDVIPYVFCLGDGDESTKTAQADRAKHPDEVRRESDKLKIDYEHYLSQQVLPPIERLCDPIEGTDRARLAECLGLDPNRYRSTVGGEAEERYFGTLDSLMSDEERFRDTDPFVVCCRSCRNDITFTPLGDRERSLVKSAGVTCPQCRTQMSLTSLQTQLEVQIRAHIDRYYESWMVCDDPTCGNRTRMMGVYGRRCLRPDCRGTVSFEYSDAQLYNQLRYYMSLFDVEKAKKSASPAVVADLVALSGHQGLLLQTMMDTVEKYMDQCGRRWVQMGALFSFMKL</sequence>
<evidence type="ECO:0000256" key="10">
    <source>
        <dbReference type="ARBA" id="ARBA00023125"/>
    </source>
</evidence>
<feature type="domain" description="Zinc finger DNA-directed DNA polymerase family B alpha" evidence="16">
    <location>
        <begin position="1275"/>
        <end position="1454"/>
    </location>
</feature>
<dbReference type="Pfam" id="PF03104">
    <property type="entry name" value="DNA_pol_B_exo1"/>
    <property type="match status" value="1"/>
</dbReference>
<feature type="compositionally biased region" description="Acidic residues" evidence="13">
    <location>
        <begin position="73"/>
        <end position="88"/>
    </location>
</feature>
<feature type="region of interest" description="Disordered" evidence="13">
    <location>
        <begin position="834"/>
        <end position="854"/>
    </location>
</feature>
<feature type="domain" description="DNA polymerase alpha catalytic subunit N-terminal" evidence="17">
    <location>
        <begin position="16"/>
        <end position="78"/>
    </location>
</feature>
<dbReference type="EC" id="2.7.7.7" evidence="12"/>
<dbReference type="PANTHER" id="PTHR45861:SF1">
    <property type="entry name" value="DNA POLYMERASE ALPHA CATALYTIC SUBUNIT"/>
    <property type="match status" value="1"/>
</dbReference>
<feature type="compositionally biased region" description="Basic and acidic residues" evidence="13">
    <location>
        <begin position="1"/>
        <end position="33"/>
    </location>
</feature>
<dbReference type="FunFam" id="1.10.132.60:FF:000004">
    <property type="entry name" value="DNA polymerase"/>
    <property type="match status" value="1"/>
</dbReference>
<proteinExistence type="inferred from homology"/>
<feature type="domain" description="DNA-directed DNA polymerase family B multifunctional" evidence="14">
    <location>
        <begin position="793"/>
        <end position="1237"/>
    </location>
</feature>
<evidence type="ECO:0000259" key="16">
    <source>
        <dbReference type="Pfam" id="PF08996"/>
    </source>
</evidence>
<dbReference type="InterPro" id="IPR006172">
    <property type="entry name" value="DNA-dir_DNA_pol_B"/>
</dbReference>